<sequence>MKETSMEKNATIKKENDDSTPMWAHLKNPDSDYWLASSPIITLVVGKQKQNFYVHKDVLIMDSPFFKKCLSCPMKEAATNVIEFPEDDVLGFERFIIYLYKDEISEAWVGSKEDVLATMHTWLLGDKFMMPDLQNEAMQRIMRSLTWTTGFGMDPAFYAWAIDHLVSTSQLYHATKDTFVWHLSNSSKAYQRGGQHHGGSNQLLDRYKDAGNELLVRSLPLLGLRGHVGRPRFNDYMVKERVEGVPAGT</sequence>
<feature type="region of interest" description="Disordered" evidence="1">
    <location>
        <begin position="1"/>
        <end position="21"/>
    </location>
</feature>
<evidence type="ECO:0000259" key="2">
    <source>
        <dbReference type="PROSITE" id="PS50097"/>
    </source>
</evidence>
<dbReference type="InterPro" id="IPR000210">
    <property type="entry name" value="BTB/POZ_dom"/>
</dbReference>
<protein>
    <recommendedName>
        <fullName evidence="2">BTB domain-containing protein</fullName>
    </recommendedName>
</protein>
<evidence type="ECO:0000313" key="4">
    <source>
        <dbReference type="Proteomes" id="UP000053599"/>
    </source>
</evidence>
<feature type="domain" description="BTB" evidence="2">
    <location>
        <begin position="41"/>
        <end position="108"/>
    </location>
</feature>
<reference evidence="3 4" key="1">
    <citation type="submission" date="2015-01" db="EMBL/GenBank/DDBJ databases">
        <title>The Genome Sequence of Exophiala sideris CBS121828.</title>
        <authorList>
            <consortium name="The Broad Institute Genomics Platform"/>
            <person name="Cuomo C."/>
            <person name="de Hoog S."/>
            <person name="Gorbushina A."/>
            <person name="Stielow B."/>
            <person name="Teixiera M."/>
            <person name="Abouelleil A."/>
            <person name="Chapman S.B."/>
            <person name="Priest M."/>
            <person name="Young S.K."/>
            <person name="Wortman J."/>
            <person name="Nusbaum C."/>
            <person name="Birren B."/>
        </authorList>
    </citation>
    <scope>NUCLEOTIDE SEQUENCE [LARGE SCALE GENOMIC DNA]</scope>
    <source>
        <strain evidence="3 4">CBS 121828</strain>
    </source>
</reference>
<dbReference type="HOGENOM" id="CLU_1115766_0_0_1"/>
<dbReference type="STRING" id="1016849.A0A0D1W133"/>
<dbReference type="OrthoDB" id="4141102at2759"/>
<dbReference type="PANTHER" id="PTHR47843">
    <property type="entry name" value="BTB DOMAIN-CONTAINING PROTEIN-RELATED"/>
    <property type="match status" value="1"/>
</dbReference>
<dbReference type="Proteomes" id="UP000053599">
    <property type="component" value="Unassembled WGS sequence"/>
</dbReference>
<dbReference type="AlphaFoldDB" id="A0A0D1W133"/>
<evidence type="ECO:0000313" key="3">
    <source>
        <dbReference type="EMBL" id="KIV82440.1"/>
    </source>
</evidence>
<evidence type="ECO:0000256" key="1">
    <source>
        <dbReference type="SAM" id="MobiDB-lite"/>
    </source>
</evidence>
<dbReference type="CDD" id="cd18186">
    <property type="entry name" value="BTB_POZ_ZBTB_KLHL-like"/>
    <property type="match status" value="1"/>
</dbReference>
<name>A0A0D1W133_9EURO</name>
<organism evidence="3 4">
    <name type="scientific">Exophiala sideris</name>
    <dbReference type="NCBI Taxonomy" id="1016849"/>
    <lineage>
        <taxon>Eukaryota</taxon>
        <taxon>Fungi</taxon>
        <taxon>Dikarya</taxon>
        <taxon>Ascomycota</taxon>
        <taxon>Pezizomycotina</taxon>
        <taxon>Eurotiomycetes</taxon>
        <taxon>Chaetothyriomycetidae</taxon>
        <taxon>Chaetothyriales</taxon>
        <taxon>Herpotrichiellaceae</taxon>
        <taxon>Exophiala</taxon>
    </lineage>
</organism>
<dbReference type="Gene3D" id="3.30.710.10">
    <property type="entry name" value="Potassium Channel Kv1.1, Chain A"/>
    <property type="match status" value="1"/>
</dbReference>
<dbReference type="SMART" id="SM00225">
    <property type="entry name" value="BTB"/>
    <property type="match status" value="1"/>
</dbReference>
<dbReference type="PROSITE" id="PS50097">
    <property type="entry name" value="BTB"/>
    <property type="match status" value="1"/>
</dbReference>
<feature type="compositionally biased region" description="Basic and acidic residues" evidence="1">
    <location>
        <begin position="1"/>
        <end position="17"/>
    </location>
</feature>
<dbReference type="InterPro" id="IPR011333">
    <property type="entry name" value="SKP1/BTB/POZ_sf"/>
</dbReference>
<dbReference type="EMBL" id="KN846952">
    <property type="protein sequence ID" value="KIV82440.1"/>
    <property type="molecule type" value="Genomic_DNA"/>
</dbReference>
<dbReference type="SUPFAM" id="SSF54695">
    <property type="entry name" value="POZ domain"/>
    <property type="match status" value="1"/>
</dbReference>
<gene>
    <name evidence="3" type="ORF">PV11_04553</name>
</gene>
<dbReference type="Pfam" id="PF00651">
    <property type="entry name" value="BTB"/>
    <property type="match status" value="1"/>
</dbReference>
<dbReference type="PANTHER" id="PTHR47843:SF2">
    <property type="entry name" value="BTB DOMAIN-CONTAINING PROTEIN"/>
    <property type="match status" value="1"/>
</dbReference>
<proteinExistence type="predicted"/>
<accession>A0A0D1W133</accession>